<dbReference type="EC" id="2.7.7.108" evidence="5"/>
<evidence type="ECO:0000256" key="5">
    <source>
        <dbReference type="ARBA" id="ARBA00034531"/>
    </source>
</evidence>
<proteinExistence type="predicted"/>
<evidence type="ECO:0000256" key="2">
    <source>
        <dbReference type="ARBA" id="ARBA00022695"/>
    </source>
</evidence>
<gene>
    <name evidence="9" type="ORF">QUW46_08535</name>
</gene>
<evidence type="ECO:0000256" key="1">
    <source>
        <dbReference type="ARBA" id="ARBA00022679"/>
    </source>
</evidence>
<dbReference type="Gene3D" id="1.10.3290.10">
    <property type="entry name" value="Fido-like domain"/>
    <property type="match status" value="1"/>
</dbReference>
<name>A0ABT7VPE1_9LACO</name>
<keyword evidence="4" id="KW-0067">ATP-binding</keyword>
<reference evidence="9" key="2">
    <citation type="submission" date="2023-06" db="EMBL/GenBank/DDBJ databases">
        <authorList>
            <person name="Zeman M."/>
            <person name="Kubasova T."/>
            <person name="Jahodarova E."/>
            <person name="Nykrynova M."/>
            <person name="Rychlik I."/>
        </authorList>
    </citation>
    <scope>NUCLEOTIDE SEQUENCE</scope>
    <source>
        <strain evidence="9">105_WCHN</strain>
    </source>
</reference>
<reference evidence="9" key="1">
    <citation type="submission" date="2023-06" db="EMBL/GenBank/DDBJ databases">
        <title>Identification and characterization of horizontal gene transfer across gut microbiota members of farm animals based on homology search.</title>
        <authorList>
            <person name="Schwarzerova J."/>
            <person name="Nykrynova M."/>
            <person name="Jureckova K."/>
            <person name="Cejkova D."/>
            <person name="Rychlik I."/>
        </authorList>
    </citation>
    <scope>NUCLEOTIDE SEQUENCE</scope>
    <source>
        <strain evidence="9">105_WCHN</strain>
    </source>
</reference>
<dbReference type="PANTHER" id="PTHR39560:SF1">
    <property type="entry name" value="PROTEIN ADENYLYLTRANSFERASE FIC-RELATED"/>
    <property type="match status" value="1"/>
</dbReference>
<organism evidence="9 10">
    <name type="scientific">Limosilactobacillus panis</name>
    <dbReference type="NCBI Taxonomy" id="47493"/>
    <lineage>
        <taxon>Bacteria</taxon>
        <taxon>Bacillati</taxon>
        <taxon>Bacillota</taxon>
        <taxon>Bacilli</taxon>
        <taxon>Lactobacillales</taxon>
        <taxon>Lactobacillaceae</taxon>
        <taxon>Limosilactobacillus</taxon>
    </lineage>
</organism>
<evidence type="ECO:0000256" key="7">
    <source>
        <dbReference type="ARBA" id="ARBA00048696"/>
    </source>
</evidence>
<comment type="catalytic activity">
    <reaction evidence="7">
        <text>L-tyrosyl-[protein] + ATP = O-(5'-adenylyl)-L-tyrosyl-[protein] + diphosphate</text>
        <dbReference type="Rhea" id="RHEA:54288"/>
        <dbReference type="Rhea" id="RHEA-COMP:10136"/>
        <dbReference type="Rhea" id="RHEA-COMP:13846"/>
        <dbReference type="ChEBI" id="CHEBI:30616"/>
        <dbReference type="ChEBI" id="CHEBI:33019"/>
        <dbReference type="ChEBI" id="CHEBI:46858"/>
        <dbReference type="ChEBI" id="CHEBI:83624"/>
        <dbReference type="EC" id="2.7.7.108"/>
    </reaction>
</comment>
<comment type="catalytic activity">
    <reaction evidence="6">
        <text>L-threonyl-[protein] + ATP = 3-O-(5'-adenylyl)-L-threonyl-[protein] + diphosphate</text>
        <dbReference type="Rhea" id="RHEA:54292"/>
        <dbReference type="Rhea" id="RHEA-COMP:11060"/>
        <dbReference type="Rhea" id="RHEA-COMP:13847"/>
        <dbReference type="ChEBI" id="CHEBI:30013"/>
        <dbReference type="ChEBI" id="CHEBI:30616"/>
        <dbReference type="ChEBI" id="CHEBI:33019"/>
        <dbReference type="ChEBI" id="CHEBI:138113"/>
        <dbReference type="EC" id="2.7.7.108"/>
    </reaction>
</comment>
<sequence>MTDDELRQRFLYPNGTLKNKLNLQDAETLSTVEYQMVAYNAVWLLGHGYVIKSMDDFAKLHRFLFGDLYSWAGQFRDYYLAKGGTDFMPPTAFDLAVTNINQQLRTIDALKKPTVMQYAQLLDSLNYLHPFREGNGRTTRLFIQLVAAHHAQYIDYNHQDSAVITALNQSDLAKLQEFIKVNNID</sequence>
<dbReference type="SUPFAM" id="SSF140931">
    <property type="entry name" value="Fic-like"/>
    <property type="match status" value="1"/>
</dbReference>
<comment type="caution">
    <text evidence="9">The sequence shown here is derived from an EMBL/GenBank/DDBJ whole genome shotgun (WGS) entry which is preliminary data.</text>
</comment>
<evidence type="ECO:0000313" key="9">
    <source>
        <dbReference type="EMBL" id="MDM8334609.1"/>
    </source>
</evidence>
<dbReference type="RefSeq" id="WP_289561263.1">
    <property type="nucleotide sequence ID" value="NZ_JAUDEO010000066.1"/>
</dbReference>
<keyword evidence="1" id="KW-0808">Transferase</keyword>
<dbReference type="EMBL" id="JAUDEO010000066">
    <property type="protein sequence ID" value="MDM8334609.1"/>
    <property type="molecule type" value="Genomic_DNA"/>
</dbReference>
<evidence type="ECO:0000256" key="6">
    <source>
        <dbReference type="ARBA" id="ARBA00047939"/>
    </source>
</evidence>
<evidence type="ECO:0000256" key="4">
    <source>
        <dbReference type="ARBA" id="ARBA00022840"/>
    </source>
</evidence>
<evidence type="ECO:0000313" key="10">
    <source>
        <dbReference type="Proteomes" id="UP001529423"/>
    </source>
</evidence>
<dbReference type="Proteomes" id="UP001529423">
    <property type="component" value="Unassembled WGS sequence"/>
</dbReference>
<evidence type="ECO:0000256" key="3">
    <source>
        <dbReference type="ARBA" id="ARBA00022741"/>
    </source>
</evidence>
<accession>A0ABT7VPE1</accession>
<dbReference type="PROSITE" id="PS51459">
    <property type="entry name" value="FIDO"/>
    <property type="match status" value="1"/>
</dbReference>
<dbReference type="InterPro" id="IPR003812">
    <property type="entry name" value="Fido"/>
</dbReference>
<protein>
    <recommendedName>
        <fullName evidence="5">protein adenylyltransferase</fullName>
        <ecNumber evidence="5">2.7.7.108</ecNumber>
    </recommendedName>
</protein>
<feature type="domain" description="Fido" evidence="8">
    <location>
        <begin position="52"/>
        <end position="184"/>
    </location>
</feature>
<dbReference type="InterPro" id="IPR036597">
    <property type="entry name" value="Fido-like_dom_sf"/>
</dbReference>
<keyword evidence="10" id="KW-1185">Reference proteome</keyword>
<dbReference type="PANTHER" id="PTHR39560">
    <property type="entry name" value="PROTEIN ADENYLYLTRANSFERASE FIC-RELATED"/>
    <property type="match status" value="1"/>
</dbReference>
<dbReference type="Pfam" id="PF02661">
    <property type="entry name" value="Fic"/>
    <property type="match status" value="1"/>
</dbReference>
<keyword evidence="3" id="KW-0547">Nucleotide-binding</keyword>
<evidence type="ECO:0000259" key="8">
    <source>
        <dbReference type="PROSITE" id="PS51459"/>
    </source>
</evidence>
<keyword evidence="2" id="KW-0548">Nucleotidyltransferase</keyword>